<dbReference type="EMBL" id="JAKKPZ010000346">
    <property type="protein sequence ID" value="KAI1696146.1"/>
    <property type="molecule type" value="Genomic_DNA"/>
</dbReference>
<sequence length="138" mass="15332">MLRLVKELDVVVLLANEDRQEKSPAELLALDFTLVGSSSSPMEIMVRCWLSSQLSPIHPNKINMKTLTLLFSLPEGINSAESCNSGGEIKDEVEAIEPLVAELWDAESSIVGAGDGDFPSRPETLWHWERLWAEEGRI</sequence>
<dbReference type="AlphaFoldDB" id="A0AAD4MI59"/>
<accession>A0AAD4MI59</accession>
<gene>
    <name evidence="1" type="ORF">DdX_19194</name>
</gene>
<keyword evidence="2" id="KW-1185">Reference proteome</keyword>
<proteinExistence type="predicted"/>
<organism evidence="1 2">
    <name type="scientific">Ditylenchus destructor</name>
    <dbReference type="NCBI Taxonomy" id="166010"/>
    <lineage>
        <taxon>Eukaryota</taxon>
        <taxon>Metazoa</taxon>
        <taxon>Ecdysozoa</taxon>
        <taxon>Nematoda</taxon>
        <taxon>Chromadorea</taxon>
        <taxon>Rhabditida</taxon>
        <taxon>Tylenchina</taxon>
        <taxon>Tylenchomorpha</taxon>
        <taxon>Sphaerularioidea</taxon>
        <taxon>Anguinidae</taxon>
        <taxon>Anguininae</taxon>
        <taxon>Ditylenchus</taxon>
    </lineage>
</organism>
<comment type="caution">
    <text evidence="1">The sequence shown here is derived from an EMBL/GenBank/DDBJ whole genome shotgun (WGS) entry which is preliminary data.</text>
</comment>
<evidence type="ECO:0000313" key="2">
    <source>
        <dbReference type="Proteomes" id="UP001201812"/>
    </source>
</evidence>
<evidence type="ECO:0000313" key="1">
    <source>
        <dbReference type="EMBL" id="KAI1696146.1"/>
    </source>
</evidence>
<reference evidence="1" key="1">
    <citation type="submission" date="2022-01" db="EMBL/GenBank/DDBJ databases">
        <title>Genome Sequence Resource for Two Populations of Ditylenchus destructor, the Migratory Endoparasitic Phytonematode.</title>
        <authorList>
            <person name="Zhang H."/>
            <person name="Lin R."/>
            <person name="Xie B."/>
        </authorList>
    </citation>
    <scope>NUCLEOTIDE SEQUENCE</scope>
    <source>
        <strain evidence="1">BazhouSP</strain>
    </source>
</reference>
<protein>
    <submittedName>
        <fullName evidence="1">Uncharacterized protein</fullName>
    </submittedName>
</protein>
<dbReference type="Proteomes" id="UP001201812">
    <property type="component" value="Unassembled WGS sequence"/>
</dbReference>
<name>A0AAD4MI59_9BILA</name>